<dbReference type="InterPro" id="IPR035647">
    <property type="entry name" value="EFG_III/V"/>
</dbReference>
<dbReference type="SUPFAM" id="SSF54980">
    <property type="entry name" value="EF-G C-terminal domain-like"/>
    <property type="match status" value="2"/>
</dbReference>
<dbReference type="PANTHER" id="PTHR43261">
    <property type="entry name" value="TRANSLATION ELONGATION FACTOR G-RELATED"/>
    <property type="match status" value="1"/>
</dbReference>
<dbReference type="AlphaFoldDB" id="A0A919SKY1"/>
<dbReference type="InterPro" id="IPR031157">
    <property type="entry name" value="G_TR_CS"/>
</dbReference>
<dbReference type="InterPro" id="IPR000795">
    <property type="entry name" value="T_Tr_GTP-bd_dom"/>
</dbReference>
<dbReference type="InterPro" id="IPR005225">
    <property type="entry name" value="Small_GTP-bd"/>
</dbReference>
<protein>
    <submittedName>
        <fullName evidence="6">Tetracycline resistance protein</fullName>
    </submittedName>
</protein>
<dbReference type="GO" id="GO:0005525">
    <property type="term" value="F:GTP binding"/>
    <property type="evidence" value="ECO:0007669"/>
    <property type="project" value="UniProtKB-KW"/>
</dbReference>
<reference evidence="6" key="1">
    <citation type="submission" date="2021-03" db="EMBL/GenBank/DDBJ databases">
        <title>Whole genome shotgun sequence of Actinoplanes consettensis NBRC 14913.</title>
        <authorList>
            <person name="Komaki H."/>
            <person name="Tamura T."/>
        </authorList>
    </citation>
    <scope>NUCLEOTIDE SEQUENCE</scope>
    <source>
        <strain evidence="6">NBRC 14913</strain>
    </source>
</reference>
<feature type="region of interest" description="Disordered" evidence="4">
    <location>
        <begin position="571"/>
        <end position="596"/>
    </location>
</feature>
<dbReference type="Gene3D" id="3.30.230.10">
    <property type="match status" value="1"/>
</dbReference>
<dbReference type="InterPro" id="IPR009000">
    <property type="entry name" value="Transl_B-barrel_sf"/>
</dbReference>
<dbReference type="InterPro" id="IPR014721">
    <property type="entry name" value="Ribsml_uS5_D2-typ_fold_subgr"/>
</dbReference>
<dbReference type="PANTHER" id="PTHR43261:SF1">
    <property type="entry name" value="RIBOSOME-RELEASING FACTOR 2, MITOCHONDRIAL"/>
    <property type="match status" value="1"/>
</dbReference>
<dbReference type="Gene3D" id="3.40.50.300">
    <property type="entry name" value="P-loop containing nucleotide triphosphate hydrolases"/>
    <property type="match status" value="1"/>
</dbReference>
<keyword evidence="1" id="KW-0547">Nucleotide-binding</keyword>
<keyword evidence="3" id="KW-0342">GTP-binding</keyword>
<dbReference type="Proteomes" id="UP000680865">
    <property type="component" value="Unassembled WGS sequence"/>
</dbReference>
<evidence type="ECO:0000313" key="6">
    <source>
        <dbReference type="EMBL" id="GIM73925.1"/>
    </source>
</evidence>
<dbReference type="PRINTS" id="PR00315">
    <property type="entry name" value="ELONGATNFCT"/>
</dbReference>
<dbReference type="SUPFAM" id="SSF52540">
    <property type="entry name" value="P-loop containing nucleoside triphosphate hydrolases"/>
    <property type="match status" value="1"/>
</dbReference>
<dbReference type="Pfam" id="PF00009">
    <property type="entry name" value="GTP_EFTU"/>
    <property type="match status" value="1"/>
</dbReference>
<dbReference type="GO" id="GO:0006412">
    <property type="term" value="P:translation"/>
    <property type="evidence" value="ECO:0007669"/>
    <property type="project" value="UniProtKB-KW"/>
</dbReference>
<dbReference type="InterPro" id="IPR000640">
    <property type="entry name" value="EFG_V-like"/>
</dbReference>
<dbReference type="SUPFAM" id="SSF54211">
    <property type="entry name" value="Ribosomal protein S5 domain 2-like"/>
    <property type="match status" value="1"/>
</dbReference>
<evidence type="ECO:0000259" key="5">
    <source>
        <dbReference type="PROSITE" id="PS51722"/>
    </source>
</evidence>
<feature type="domain" description="Tr-type G" evidence="5">
    <location>
        <begin position="3"/>
        <end position="206"/>
    </location>
</feature>
<dbReference type="SMART" id="SM00889">
    <property type="entry name" value="EFG_IV"/>
    <property type="match status" value="1"/>
</dbReference>
<sequence length="619" mass="65805">MTRPTLNLGILAHVDAGKTSLTERLLFDHGVIAALGSVDGGDTRTDSGDIERERGITIRSAVASFTRAGVQVNLIDTPGHPDFIAEVERALTVLDAAVLVLSAVEGVQAQTRVLFRSLRRLGVPTVLFINKIDRPGARPAEIISEVRAKLGADVFAMNDPAAEELRSLITEQTVAGSLHPAYFGSAITGAGVQDLANGLTTVLGPLAVANRQATRAEGEPEAVSGLVFAVERRGGAEKVAYLRLFGGEVRERQRVRLRRGNERVSGRVTGIEVVGADSRVLRAGSIARVRGLSGVRVGDRLGERGADPLPVFSPPGLEAVVRPACPGDEARLHAALTRLADEDPLIRTRVSAGGGTSVLLYGAVQREVLAERLVREFGVEAVFGRIQPVCFERLRGSGTAIVEFDKRGGSDFWATVGLRVAAGRAGAGTVYRREDEWGALPRAFHVAVEESVRKTLEQGLFGWQVLDCEVTVVRTGWKSPISTAADFRGLTPVVLLRALRDAGTRVHEPCQAFEVEIPGDTLSAVLAALTGLGAAIAGTAGRGESWAVTGEVPSRSAQDLARVLPGLTRGEGALWTRPGGDRPVSGPPPVRARLDGDPLDRERYLRHLNGRVPVRGRSA</sequence>
<dbReference type="SUPFAM" id="SSF50447">
    <property type="entry name" value="Translation proteins"/>
    <property type="match status" value="1"/>
</dbReference>
<dbReference type="RefSeq" id="WP_212998515.1">
    <property type="nucleotide sequence ID" value="NZ_BAAATW010000012.1"/>
</dbReference>
<evidence type="ECO:0000256" key="3">
    <source>
        <dbReference type="ARBA" id="ARBA00023134"/>
    </source>
</evidence>
<dbReference type="PROSITE" id="PS51722">
    <property type="entry name" value="G_TR_2"/>
    <property type="match status" value="1"/>
</dbReference>
<dbReference type="PRINTS" id="PR01037">
    <property type="entry name" value="TCRTETOQM"/>
</dbReference>
<gene>
    <name evidence="6" type="ORF">Aco04nite_37850</name>
</gene>
<proteinExistence type="predicted"/>
<dbReference type="EMBL" id="BOQP01000017">
    <property type="protein sequence ID" value="GIM73925.1"/>
    <property type="molecule type" value="Genomic_DNA"/>
</dbReference>
<dbReference type="PROSITE" id="PS00301">
    <property type="entry name" value="G_TR_1"/>
    <property type="match status" value="1"/>
</dbReference>
<keyword evidence="7" id="KW-1185">Reference proteome</keyword>
<dbReference type="InterPro" id="IPR020568">
    <property type="entry name" value="Ribosomal_Su5_D2-typ_SF"/>
</dbReference>
<dbReference type="InterPro" id="IPR041095">
    <property type="entry name" value="EFG_II"/>
</dbReference>
<evidence type="ECO:0000256" key="2">
    <source>
        <dbReference type="ARBA" id="ARBA00022917"/>
    </source>
</evidence>
<evidence type="ECO:0000256" key="1">
    <source>
        <dbReference type="ARBA" id="ARBA00022741"/>
    </source>
</evidence>
<dbReference type="InterPro" id="IPR005517">
    <property type="entry name" value="Transl_elong_EFG/EF2_IV"/>
</dbReference>
<dbReference type="Gene3D" id="2.40.30.10">
    <property type="entry name" value="Translation factors"/>
    <property type="match status" value="1"/>
</dbReference>
<accession>A0A919SKY1</accession>
<dbReference type="GO" id="GO:0003924">
    <property type="term" value="F:GTPase activity"/>
    <property type="evidence" value="ECO:0007669"/>
    <property type="project" value="InterPro"/>
</dbReference>
<evidence type="ECO:0000256" key="4">
    <source>
        <dbReference type="SAM" id="MobiDB-lite"/>
    </source>
</evidence>
<dbReference type="Gene3D" id="3.30.70.870">
    <property type="entry name" value="Elongation Factor G (Translational Gtpase), domain 3"/>
    <property type="match status" value="1"/>
</dbReference>
<dbReference type="Pfam" id="PF14492">
    <property type="entry name" value="EFG_III"/>
    <property type="match status" value="1"/>
</dbReference>
<dbReference type="GO" id="GO:0032790">
    <property type="term" value="P:ribosome disassembly"/>
    <property type="evidence" value="ECO:0007669"/>
    <property type="project" value="TreeGrafter"/>
</dbReference>
<evidence type="ECO:0000313" key="7">
    <source>
        <dbReference type="Proteomes" id="UP000680865"/>
    </source>
</evidence>
<dbReference type="InterPro" id="IPR027417">
    <property type="entry name" value="P-loop_NTPase"/>
</dbReference>
<dbReference type="Pfam" id="PF00679">
    <property type="entry name" value="EFG_C"/>
    <property type="match status" value="1"/>
</dbReference>
<dbReference type="NCBIfam" id="TIGR00231">
    <property type="entry name" value="small_GTP"/>
    <property type="match status" value="1"/>
</dbReference>
<name>A0A919SKY1_9ACTN</name>
<keyword evidence="2" id="KW-0648">Protein biosynthesis</keyword>
<organism evidence="6 7">
    <name type="scientific">Winogradskya consettensis</name>
    <dbReference type="NCBI Taxonomy" id="113560"/>
    <lineage>
        <taxon>Bacteria</taxon>
        <taxon>Bacillati</taxon>
        <taxon>Actinomycetota</taxon>
        <taxon>Actinomycetes</taxon>
        <taxon>Micromonosporales</taxon>
        <taxon>Micromonosporaceae</taxon>
        <taxon>Winogradskya</taxon>
    </lineage>
</organism>
<comment type="caution">
    <text evidence="6">The sequence shown here is derived from an EMBL/GenBank/DDBJ whole genome shotgun (WGS) entry which is preliminary data.</text>
</comment>
<dbReference type="Pfam" id="PF03764">
    <property type="entry name" value="EFG_IV"/>
    <property type="match status" value="1"/>
</dbReference>